<dbReference type="OrthoDB" id="7061493at2"/>
<evidence type="ECO:0000256" key="1">
    <source>
        <dbReference type="SAM" id="Phobius"/>
    </source>
</evidence>
<evidence type="ECO:0000313" key="2">
    <source>
        <dbReference type="EMBL" id="RAS38336.1"/>
    </source>
</evidence>
<accession>A0A329CU82</accession>
<evidence type="ECO:0000313" key="3">
    <source>
        <dbReference type="Proteomes" id="UP000248918"/>
    </source>
</evidence>
<dbReference type="Proteomes" id="UP000248918">
    <property type="component" value="Unassembled WGS sequence"/>
</dbReference>
<keyword evidence="1" id="KW-0472">Membrane</keyword>
<keyword evidence="1" id="KW-1133">Transmembrane helix</keyword>
<proteinExistence type="predicted"/>
<keyword evidence="1" id="KW-0812">Transmembrane</keyword>
<name>A0A329CU82_9BURK</name>
<dbReference type="AlphaFoldDB" id="A0A329CU82"/>
<comment type="caution">
    <text evidence="2">The sequence shown here is derived from an EMBL/GenBank/DDBJ whole genome shotgun (WGS) entry which is preliminary data.</text>
</comment>
<feature type="transmembrane region" description="Helical" evidence="1">
    <location>
        <begin position="6"/>
        <end position="27"/>
    </location>
</feature>
<organism evidence="2 3">
    <name type="scientific">Paraburkholderia bryophila</name>
    <dbReference type="NCBI Taxonomy" id="420952"/>
    <lineage>
        <taxon>Bacteria</taxon>
        <taxon>Pseudomonadati</taxon>
        <taxon>Pseudomonadota</taxon>
        <taxon>Betaproteobacteria</taxon>
        <taxon>Burkholderiales</taxon>
        <taxon>Burkholderiaceae</taxon>
        <taxon>Paraburkholderia</taxon>
    </lineage>
</organism>
<reference evidence="2 3" key="1">
    <citation type="submission" date="2018-06" db="EMBL/GenBank/DDBJ databases">
        <title>Genomic Encyclopedia of Type Strains, Phase III (KMG-III): the genomes of soil and plant-associated and newly described type strains.</title>
        <authorList>
            <person name="Whitman W."/>
        </authorList>
    </citation>
    <scope>NUCLEOTIDE SEQUENCE [LARGE SCALE GENOMIC DNA]</scope>
    <source>
        <strain evidence="2 3">LMG 23644</strain>
    </source>
</reference>
<dbReference type="EMBL" id="QLTK01000002">
    <property type="protein sequence ID" value="RAS38336.1"/>
    <property type="molecule type" value="Genomic_DNA"/>
</dbReference>
<dbReference type="RefSeq" id="WP_111929871.1">
    <property type="nucleotide sequence ID" value="NZ_CADFFP010000001.1"/>
</dbReference>
<protein>
    <submittedName>
        <fullName evidence="2">Uncharacterized protein</fullName>
    </submittedName>
</protein>
<gene>
    <name evidence="2" type="ORF">BX591_102634</name>
</gene>
<sequence>MTDYTTILSNVSSALTGAVGALVGVWVTSTGNDRRAQIQSKEELAKERRALTRERGEELYQHADKWQSNLRANSFVWLGVMEGRYTANDALDMEIRDNSNLKYDFGRIEMLVDVYFPNSRKTFNAAIHQRDARSELLGKFKRSYKAGAEGGGFGPRLAESMNQLEQACRDFKAVVVEEIRDL</sequence>